<accession>G0P044</accession>
<gene>
    <name evidence="1" type="ORF">CAEBREN_19239</name>
</gene>
<reference evidence="2" key="1">
    <citation type="submission" date="2011-07" db="EMBL/GenBank/DDBJ databases">
        <authorList>
            <consortium name="Caenorhabditis brenneri Sequencing and Analysis Consortium"/>
            <person name="Wilson R.K."/>
        </authorList>
    </citation>
    <scope>NUCLEOTIDE SEQUENCE [LARGE SCALE GENOMIC DNA]</scope>
    <source>
        <strain evidence="2">PB2801</strain>
    </source>
</reference>
<sequence length="404" mass="46609">MGTEILYSASYPQEPTQRASNHGTPMTIEVIKLTQVPRGMTNDDWKKLAGYTTKSIDVAKSIIETGKSFLTSDEKKPLKMKLECIMAVGDILKGIAKFAPEPDNKTVIELEKLDNQLKIITQNMSTRFEEMKSFITEVNFFVKIISPTNTLIRFMRDCLTHPGPEAVENFRYVYEKNPPVELAYLFLEAFASGFLGIQNDNTCDRLIEKAVLVMEDLKDWRKGYTDKNYGYWNDIKKDLESMLKDKKYKNNKERADAIKERMDNYMTNDSFYIIVYDSKKSNQENRLWSKYCIGNDQLITRENCNGVNAFVYCSKKGKSMPWDELDDMRKKVQAFKTEQWSKGKLLEELKKNPIKGAGFMCIIGGLNEEVRAANFTRHDDGPGWYTYYYPWGGAENQRLLAGCE</sequence>
<evidence type="ECO:0000313" key="1">
    <source>
        <dbReference type="EMBL" id="EGT41607.1"/>
    </source>
</evidence>
<evidence type="ECO:0000313" key="2">
    <source>
        <dbReference type="Proteomes" id="UP000008068"/>
    </source>
</evidence>
<dbReference type="AlphaFoldDB" id="G0P044"/>
<dbReference type="Pfam" id="PF05075">
    <property type="entry name" value="DUF684"/>
    <property type="match status" value="2"/>
</dbReference>
<dbReference type="OrthoDB" id="5789346at2759"/>
<keyword evidence="2" id="KW-1185">Reference proteome</keyword>
<organism evidence="2">
    <name type="scientific">Caenorhabditis brenneri</name>
    <name type="common">Nematode worm</name>
    <dbReference type="NCBI Taxonomy" id="135651"/>
    <lineage>
        <taxon>Eukaryota</taxon>
        <taxon>Metazoa</taxon>
        <taxon>Ecdysozoa</taxon>
        <taxon>Nematoda</taxon>
        <taxon>Chromadorea</taxon>
        <taxon>Rhabditida</taxon>
        <taxon>Rhabditina</taxon>
        <taxon>Rhabditomorpha</taxon>
        <taxon>Rhabditoidea</taxon>
        <taxon>Rhabditidae</taxon>
        <taxon>Peloderinae</taxon>
        <taxon>Caenorhabditis</taxon>
    </lineage>
</organism>
<dbReference type="PANTHER" id="PTHR31464:SF3">
    <property type="entry name" value="AAA DOMAIN-CONTAINING PROTEIN-RELATED"/>
    <property type="match status" value="1"/>
</dbReference>
<dbReference type="EMBL" id="GL379996">
    <property type="protein sequence ID" value="EGT41607.1"/>
    <property type="molecule type" value="Genomic_DNA"/>
</dbReference>
<dbReference type="InParanoid" id="G0P044"/>
<dbReference type="HOGENOM" id="CLU_040461_1_1_1"/>
<protein>
    <submittedName>
        <fullName evidence="1">Uncharacterized protein</fullName>
    </submittedName>
</protein>
<dbReference type="Proteomes" id="UP000008068">
    <property type="component" value="Unassembled WGS sequence"/>
</dbReference>
<name>G0P044_CAEBE</name>
<proteinExistence type="predicted"/>
<dbReference type="InterPro" id="IPR007767">
    <property type="entry name" value="DUF684"/>
</dbReference>
<dbReference type="PANTHER" id="PTHR31464">
    <property type="entry name" value="PROTEIN CBG01266"/>
    <property type="match status" value="1"/>
</dbReference>